<feature type="domain" description="Zn(2)-C6 fungal-type" evidence="9">
    <location>
        <begin position="62"/>
        <end position="91"/>
    </location>
</feature>
<dbReference type="OMA" id="HANPQMP"/>
<dbReference type="InterPro" id="IPR001138">
    <property type="entry name" value="Zn2Cys6_DnaBD"/>
</dbReference>
<proteinExistence type="predicted"/>
<evidence type="ECO:0000313" key="10">
    <source>
        <dbReference type="EMBL" id="OAR02428.1"/>
    </source>
</evidence>
<dbReference type="Gene3D" id="4.10.240.10">
    <property type="entry name" value="Zn(2)-C6 fungal-type DNA-binding domain"/>
    <property type="match status" value="1"/>
</dbReference>
<dbReference type="SMART" id="SM00066">
    <property type="entry name" value="GAL4"/>
    <property type="match status" value="1"/>
</dbReference>
<feature type="compositionally biased region" description="Gly residues" evidence="8">
    <location>
        <begin position="939"/>
        <end position="949"/>
    </location>
</feature>
<sequence>MPAHVAPSESSQPTSKRQRKTSSENGSPSNRISPEVMPEAVTSGPLTGGKPSQSSNFRNVSACNRCRLRKNRCDQKLPSCASCAKAGVACVGYDPITKKEIPRRHLEKLLSSNSVPYPPAENLELCSRPSADAVPRGSGSANGGASGQVLNSVRTESLAAKKEGQSPAMMNLVGTSKPRSLASASGVSFARVVFAAVQYSVSHQHGPTERAGGGAGTSMRDSFFGLHARPTIQPAPFPSRDVGMRLVTLYFEHANPQIPILHRGEFMQMFEQAYASSPESLASRELYMLNMVFAIGCGVIVGEPVKTEASGTAKIGSQPGKGQCEPEEYHASAIVHLESCLSFSGGGLEVLQAVLLLANFALLRPVPPGLWYITGVAVRLAVDLGLHYEEGGEAENSGPEDPASEQVSSARERGRRQYVRDMRRRLWWCTYSFDRLVSTCVGRPFGVSDQVITTELPSVLDDDYVTPTGFVDPPVDEERPSYKHVAQHYFRLRMLQSEILQVLQYNQAQLARQGNQVPCYPEMRNHIPSPFLVKFDSFRSWRSDIDQRLYHWKSSAPTRQETGVAFSTEFLELNYWQAIIMLYRQSLSVPAMFEGEYNTSNEVNSPTAFTAELREDEDRIYLKVAEAGQKILRIYRQLHLSGLVSYTYLSTHHLFMAGISYLYAIWHSQLVRSRLSMDEVDFTVLAAKSVFTDMIDKCPPAETCRDAFDRTAKATIKMASANGGFGTTNPRPRRQRRETTTWITAPVPDVTSVKPTSRHRAQGSESQGYQFDLAMGDDVSSPGISAAGETSAQNTPPLGTSKTFDSDTLMSETRRHSGPSPADGSISQDGRSIDPLVHSPSLTRRMTTHGGGNTFMGQQFGMQGSMDYPDSQTMEFLQTLGATPDGDFSSVDQAQLDLGFGINWEGMHNDFSEGGHINPFDTFFFGGQPNAGNNNNGNNGAGSGGGMSM</sequence>
<dbReference type="Proteomes" id="UP000243081">
    <property type="component" value="Unassembled WGS sequence"/>
</dbReference>
<name>A0A179IIJ6_CORDF</name>
<dbReference type="GO" id="GO:0043565">
    <property type="term" value="F:sequence-specific DNA binding"/>
    <property type="evidence" value="ECO:0007669"/>
    <property type="project" value="TreeGrafter"/>
</dbReference>
<feature type="compositionally biased region" description="Polar residues" evidence="8">
    <location>
        <begin position="23"/>
        <end position="32"/>
    </location>
</feature>
<evidence type="ECO:0000256" key="6">
    <source>
        <dbReference type="ARBA" id="ARBA00023163"/>
    </source>
</evidence>
<evidence type="ECO:0000256" key="4">
    <source>
        <dbReference type="ARBA" id="ARBA00023015"/>
    </source>
</evidence>
<evidence type="ECO:0000256" key="5">
    <source>
        <dbReference type="ARBA" id="ARBA00023125"/>
    </source>
</evidence>
<evidence type="ECO:0000259" key="9">
    <source>
        <dbReference type="PROSITE" id="PS50048"/>
    </source>
</evidence>
<dbReference type="InterPro" id="IPR052202">
    <property type="entry name" value="Yeast_MetPath_Reg"/>
</dbReference>
<comment type="subcellular location">
    <subcellularLocation>
        <location evidence="1">Nucleus</location>
    </subcellularLocation>
</comment>
<dbReference type="PANTHER" id="PTHR47782">
    <property type="entry name" value="ZN(II)2CYS6 TRANSCRIPTION FACTOR (EUROFUNG)-RELATED"/>
    <property type="match status" value="1"/>
</dbReference>
<evidence type="ECO:0000256" key="8">
    <source>
        <dbReference type="SAM" id="MobiDB-lite"/>
    </source>
</evidence>
<dbReference type="EMBL" id="LUKN01000691">
    <property type="protein sequence ID" value="OAR02428.1"/>
    <property type="molecule type" value="Genomic_DNA"/>
</dbReference>
<dbReference type="InterPro" id="IPR036864">
    <property type="entry name" value="Zn2-C6_fun-type_DNA-bd_sf"/>
</dbReference>
<protein>
    <recommendedName>
        <fullName evidence="9">Zn(2)-C6 fungal-type domain-containing protein</fullName>
    </recommendedName>
</protein>
<keyword evidence="7" id="KW-0539">Nucleus</keyword>
<evidence type="ECO:0000256" key="7">
    <source>
        <dbReference type="ARBA" id="ARBA00023242"/>
    </source>
</evidence>
<dbReference type="SMART" id="SM00906">
    <property type="entry name" value="Fungal_trans"/>
    <property type="match status" value="1"/>
</dbReference>
<dbReference type="OrthoDB" id="5373550at2759"/>
<dbReference type="GO" id="GO:0006351">
    <property type="term" value="P:DNA-templated transcription"/>
    <property type="evidence" value="ECO:0007669"/>
    <property type="project" value="InterPro"/>
</dbReference>
<comment type="caution">
    <text evidence="10">The sequence shown here is derived from an EMBL/GenBank/DDBJ whole genome shotgun (WGS) entry which is preliminary data.</text>
</comment>
<keyword evidence="4" id="KW-0805">Transcription regulation</keyword>
<reference evidence="10 11" key="1">
    <citation type="submission" date="2016-03" db="EMBL/GenBank/DDBJ databases">
        <title>Fine-scale spatial genetic structure of a fungal parasite of coffee scale insects.</title>
        <authorList>
            <person name="Jackson D."/>
            <person name="Zemenick K.A."/>
            <person name="Malloure B."/>
            <person name="Quandt C.A."/>
            <person name="James T.Y."/>
        </authorList>
    </citation>
    <scope>NUCLEOTIDE SEQUENCE [LARGE SCALE GENOMIC DNA]</scope>
    <source>
        <strain evidence="10 11">UM487</strain>
    </source>
</reference>
<organism evidence="10 11">
    <name type="scientific">Cordyceps confragosa</name>
    <name type="common">Lecanicillium lecanii</name>
    <dbReference type="NCBI Taxonomy" id="2714763"/>
    <lineage>
        <taxon>Eukaryota</taxon>
        <taxon>Fungi</taxon>
        <taxon>Dikarya</taxon>
        <taxon>Ascomycota</taxon>
        <taxon>Pezizomycotina</taxon>
        <taxon>Sordariomycetes</taxon>
        <taxon>Hypocreomycetidae</taxon>
        <taxon>Hypocreales</taxon>
        <taxon>Cordycipitaceae</taxon>
        <taxon>Akanthomyces</taxon>
    </lineage>
</organism>
<evidence type="ECO:0000256" key="2">
    <source>
        <dbReference type="ARBA" id="ARBA00022723"/>
    </source>
</evidence>
<feature type="region of interest" description="Disordered" evidence="8">
    <location>
        <begin position="930"/>
        <end position="949"/>
    </location>
</feature>
<dbReference type="Pfam" id="PF00172">
    <property type="entry name" value="Zn_clus"/>
    <property type="match status" value="1"/>
</dbReference>
<dbReference type="InterPro" id="IPR007219">
    <property type="entry name" value="XnlR_reg_dom"/>
</dbReference>
<evidence type="ECO:0000256" key="3">
    <source>
        <dbReference type="ARBA" id="ARBA00022833"/>
    </source>
</evidence>
<dbReference type="CDD" id="cd12148">
    <property type="entry name" value="fungal_TF_MHR"/>
    <property type="match status" value="1"/>
</dbReference>
<dbReference type="PANTHER" id="PTHR47782:SF1">
    <property type="entry name" value="PYRIMIDINE PATHWAY REGULATORY PROTEIN 1"/>
    <property type="match status" value="1"/>
</dbReference>
<dbReference type="GO" id="GO:0045944">
    <property type="term" value="P:positive regulation of transcription by RNA polymerase II"/>
    <property type="evidence" value="ECO:0007669"/>
    <property type="project" value="TreeGrafter"/>
</dbReference>
<feature type="compositionally biased region" description="Polar residues" evidence="8">
    <location>
        <begin position="788"/>
        <end position="811"/>
    </location>
</feature>
<keyword evidence="6" id="KW-0804">Transcription</keyword>
<evidence type="ECO:0000313" key="11">
    <source>
        <dbReference type="Proteomes" id="UP000243081"/>
    </source>
</evidence>
<evidence type="ECO:0000256" key="1">
    <source>
        <dbReference type="ARBA" id="ARBA00004123"/>
    </source>
</evidence>
<feature type="region of interest" description="Disordered" evidence="8">
    <location>
        <begin position="129"/>
        <end position="150"/>
    </location>
</feature>
<feature type="region of interest" description="Disordered" evidence="8">
    <location>
        <begin position="1"/>
        <end position="54"/>
    </location>
</feature>
<dbReference type="AlphaFoldDB" id="A0A179IIJ6"/>
<dbReference type="GO" id="GO:0005634">
    <property type="term" value="C:nucleus"/>
    <property type="evidence" value="ECO:0007669"/>
    <property type="project" value="UniProtKB-SubCell"/>
</dbReference>
<keyword evidence="3" id="KW-0862">Zinc</keyword>
<gene>
    <name evidence="10" type="ORF">LLEC1_03698</name>
</gene>
<dbReference type="PROSITE" id="PS00463">
    <property type="entry name" value="ZN2_CY6_FUNGAL_1"/>
    <property type="match status" value="1"/>
</dbReference>
<feature type="region of interest" description="Disordered" evidence="8">
    <location>
        <begin position="391"/>
        <end position="414"/>
    </location>
</feature>
<dbReference type="SUPFAM" id="SSF57701">
    <property type="entry name" value="Zn2/Cys6 DNA-binding domain"/>
    <property type="match status" value="1"/>
</dbReference>
<keyword evidence="2" id="KW-0479">Metal-binding</keyword>
<dbReference type="PROSITE" id="PS50048">
    <property type="entry name" value="ZN2_CY6_FUNGAL_2"/>
    <property type="match status" value="1"/>
</dbReference>
<accession>A0A179IIJ6</accession>
<keyword evidence="5" id="KW-0238">DNA-binding</keyword>
<keyword evidence="11" id="KW-1185">Reference proteome</keyword>
<dbReference type="GO" id="GO:0000981">
    <property type="term" value="F:DNA-binding transcription factor activity, RNA polymerase II-specific"/>
    <property type="evidence" value="ECO:0007669"/>
    <property type="project" value="InterPro"/>
</dbReference>
<dbReference type="CDD" id="cd00067">
    <property type="entry name" value="GAL4"/>
    <property type="match status" value="1"/>
</dbReference>
<dbReference type="Pfam" id="PF04082">
    <property type="entry name" value="Fungal_trans"/>
    <property type="match status" value="1"/>
</dbReference>
<feature type="region of interest" description="Disordered" evidence="8">
    <location>
        <begin position="719"/>
        <end position="850"/>
    </location>
</feature>
<dbReference type="GO" id="GO:0008270">
    <property type="term" value="F:zinc ion binding"/>
    <property type="evidence" value="ECO:0007669"/>
    <property type="project" value="InterPro"/>
</dbReference>